<feature type="domain" description="GtrA/DPMS transmembrane" evidence="7">
    <location>
        <begin position="25"/>
        <end position="138"/>
    </location>
</feature>
<evidence type="ECO:0000256" key="5">
    <source>
        <dbReference type="ARBA" id="ARBA00023136"/>
    </source>
</evidence>
<dbReference type="InterPro" id="IPR007267">
    <property type="entry name" value="GtrA_DPMS_TM"/>
</dbReference>
<dbReference type="AlphaFoldDB" id="A0A4Q7Y816"/>
<comment type="subcellular location">
    <subcellularLocation>
        <location evidence="1">Membrane</location>
        <topology evidence="1">Multi-pass membrane protein</topology>
    </subcellularLocation>
</comment>
<evidence type="ECO:0000256" key="2">
    <source>
        <dbReference type="ARBA" id="ARBA00009399"/>
    </source>
</evidence>
<dbReference type="Pfam" id="PF04138">
    <property type="entry name" value="GtrA_DPMS_TM"/>
    <property type="match status" value="1"/>
</dbReference>
<proteinExistence type="inferred from homology"/>
<evidence type="ECO:0000256" key="4">
    <source>
        <dbReference type="ARBA" id="ARBA00022989"/>
    </source>
</evidence>
<feature type="transmembrane region" description="Helical" evidence="6">
    <location>
        <begin position="53"/>
        <end position="73"/>
    </location>
</feature>
<dbReference type="GO" id="GO:0000271">
    <property type="term" value="P:polysaccharide biosynthetic process"/>
    <property type="evidence" value="ECO:0007669"/>
    <property type="project" value="InterPro"/>
</dbReference>
<comment type="similarity">
    <text evidence="2">Belongs to the GtrA family.</text>
</comment>
<dbReference type="Proteomes" id="UP000292507">
    <property type="component" value="Unassembled WGS sequence"/>
</dbReference>
<evidence type="ECO:0000256" key="6">
    <source>
        <dbReference type="SAM" id="Phobius"/>
    </source>
</evidence>
<organism evidence="8 9">
    <name type="scientific">Blastococcus saxobsidens</name>
    <dbReference type="NCBI Taxonomy" id="138336"/>
    <lineage>
        <taxon>Bacteria</taxon>
        <taxon>Bacillati</taxon>
        <taxon>Actinomycetota</taxon>
        <taxon>Actinomycetes</taxon>
        <taxon>Geodermatophilales</taxon>
        <taxon>Geodermatophilaceae</taxon>
        <taxon>Blastococcus</taxon>
    </lineage>
</organism>
<sequence>MTTAERGHRDRLSELWTRYRSFVLYQLIGVTGVLLDLVLFLVLYNVVGMHEQIATAISTSAGITNNFLLNSYLNFRKRDGMLRRFARFYSVGLLGIALVAVLLLVFHTWLGVDANIVKVASMPVVAVVQFFLNKRWSFG</sequence>
<keyword evidence="4 6" id="KW-1133">Transmembrane helix</keyword>
<dbReference type="InterPro" id="IPR051401">
    <property type="entry name" value="GtrA_CellWall_Glycosyl"/>
</dbReference>
<protein>
    <submittedName>
        <fullName evidence="8">Putative flippase GtrA</fullName>
    </submittedName>
</protein>
<comment type="caution">
    <text evidence="8">The sequence shown here is derived from an EMBL/GenBank/DDBJ whole genome shotgun (WGS) entry which is preliminary data.</text>
</comment>
<gene>
    <name evidence="8" type="ORF">BKA19_2805</name>
</gene>
<keyword evidence="3 6" id="KW-0812">Transmembrane</keyword>
<feature type="transmembrane region" description="Helical" evidence="6">
    <location>
        <begin position="85"/>
        <end position="110"/>
    </location>
</feature>
<evidence type="ECO:0000256" key="3">
    <source>
        <dbReference type="ARBA" id="ARBA00022692"/>
    </source>
</evidence>
<evidence type="ECO:0000256" key="1">
    <source>
        <dbReference type="ARBA" id="ARBA00004141"/>
    </source>
</evidence>
<evidence type="ECO:0000313" key="8">
    <source>
        <dbReference type="EMBL" id="RZU33090.1"/>
    </source>
</evidence>
<reference evidence="8 9" key="1">
    <citation type="submission" date="2019-02" db="EMBL/GenBank/DDBJ databases">
        <title>Sequencing the genomes of 1000 actinobacteria strains.</title>
        <authorList>
            <person name="Klenk H.-P."/>
        </authorList>
    </citation>
    <scope>NUCLEOTIDE SEQUENCE [LARGE SCALE GENOMIC DNA]</scope>
    <source>
        <strain evidence="8 9">DSM 44509</strain>
    </source>
</reference>
<dbReference type="PANTHER" id="PTHR38459:SF1">
    <property type="entry name" value="PROPHAGE BACTOPRENOL-LINKED GLUCOSE TRANSLOCASE HOMOLOG"/>
    <property type="match status" value="1"/>
</dbReference>
<dbReference type="EMBL" id="SHKV01000001">
    <property type="protein sequence ID" value="RZU33090.1"/>
    <property type="molecule type" value="Genomic_DNA"/>
</dbReference>
<evidence type="ECO:0000259" key="7">
    <source>
        <dbReference type="Pfam" id="PF04138"/>
    </source>
</evidence>
<keyword evidence="5 6" id="KW-0472">Membrane</keyword>
<dbReference type="RefSeq" id="WP_207225833.1">
    <property type="nucleotide sequence ID" value="NZ_POQT01000007.1"/>
</dbReference>
<keyword evidence="9" id="KW-1185">Reference proteome</keyword>
<feature type="transmembrane region" description="Helical" evidence="6">
    <location>
        <begin position="21"/>
        <end position="47"/>
    </location>
</feature>
<dbReference type="PANTHER" id="PTHR38459">
    <property type="entry name" value="PROPHAGE BACTOPRENOL-LINKED GLUCOSE TRANSLOCASE HOMOLOG"/>
    <property type="match status" value="1"/>
</dbReference>
<name>A0A4Q7Y816_9ACTN</name>
<dbReference type="GO" id="GO:0005886">
    <property type="term" value="C:plasma membrane"/>
    <property type="evidence" value="ECO:0007669"/>
    <property type="project" value="TreeGrafter"/>
</dbReference>
<evidence type="ECO:0000313" key="9">
    <source>
        <dbReference type="Proteomes" id="UP000292507"/>
    </source>
</evidence>
<accession>A0A4Q7Y816</accession>